<evidence type="ECO:0000313" key="2">
    <source>
        <dbReference type="EMBL" id="EMD70020.1"/>
    </source>
</evidence>
<dbReference type="Proteomes" id="UP000016934">
    <property type="component" value="Unassembled WGS sequence"/>
</dbReference>
<evidence type="ECO:0008006" key="4">
    <source>
        <dbReference type="Google" id="ProtNLM"/>
    </source>
</evidence>
<protein>
    <recommendedName>
        <fullName evidence="4">BZIP domain-containing protein</fullName>
    </recommendedName>
</protein>
<dbReference type="EMBL" id="KB445637">
    <property type="protein sequence ID" value="EMD70020.1"/>
    <property type="molecule type" value="Genomic_DNA"/>
</dbReference>
<dbReference type="OrthoDB" id="4505928at2759"/>
<organism evidence="2 3">
    <name type="scientific">Cochliobolus sativus (strain ND90Pr / ATCC 201652)</name>
    <name type="common">Common root rot and spot blotch fungus</name>
    <name type="synonym">Bipolaris sorokiniana</name>
    <dbReference type="NCBI Taxonomy" id="665912"/>
    <lineage>
        <taxon>Eukaryota</taxon>
        <taxon>Fungi</taxon>
        <taxon>Dikarya</taxon>
        <taxon>Ascomycota</taxon>
        <taxon>Pezizomycotina</taxon>
        <taxon>Dothideomycetes</taxon>
        <taxon>Pleosporomycetidae</taxon>
        <taxon>Pleosporales</taxon>
        <taxon>Pleosporineae</taxon>
        <taxon>Pleosporaceae</taxon>
        <taxon>Bipolaris</taxon>
    </lineage>
</organism>
<feature type="compositionally biased region" description="Polar residues" evidence="1">
    <location>
        <begin position="136"/>
        <end position="150"/>
    </location>
</feature>
<keyword evidence="3" id="KW-1185">Reference proteome</keyword>
<proteinExistence type="predicted"/>
<reference evidence="3" key="2">
    <citation type="journal article" date="2013" name="PLoS Genet.">
        <title>Comparative genome structure, secondary metabolite, and effector coding capacity across Cochliobolus pathogens.</title>
        <authorList>
            <person name="Condon B.J."/>
            <person name="Leng Y."/>
            <person name="Wu D."/>
            <person name="Bushley K.E."/>
            <person name="Ohm R.A."/>
            <person name="Otillar R."/>
            <person name="Martin J."/>
            <person name="Schackwitz W."/>
            <person name="Grimwood J."/>
            <person name="MohdZainudin N."/>
            <person name="Xue C."/>
            <person name="Wang R."/>
            <person name="Manning V.A."/>
            <person name="Dhillon B."/>
            <person name="Tu Z.J."/>
            <person name="Steffenson B.J."/>
            <person name="Salamov A."/>
            <person name="Sun H."/>
            <person name="Lowry S."/>
            <person name="LaButti K."/>
            <person name="Han J."/>
            <person name="Copeland A."/>
            <person name="Lindquist E."/>
            <person name="Barry K."/>
            <person name="Schmutz J."/>
            <person name="Baker S.E."/>
            <person name="Ciuffetti L.M."/>
            <person name="Grigoriev I.V."/>
            <person name="Zhong S."/>
            <person name="Turgeon B.G."/>
        </authorList>
    </citation>
    <scope>NUCLEOTIDE SEQUENCE [LARGE SCALE GENOMIC DNA]</scope>
    <source>
        <strain evidence="3">ND90Pr / ATCC 201652</strain>
    </source>
</reference>
<evidence type="ECO:0000256" key="1">
    <source>
        <dbReference type="SAM" id="MobiDB-lite"/>
    </source>
</evidence>
<evidence type="ECO:0000313" key="3">
    <source>
        <dbReference type="Proteomes" id="UP000016934"/>
    </source>
</evidence>
<dbReference type="OMA" id="RISQKAQ"/>
<dbReference type="KEGG" id="bsc:COCSADRAFT_156152"/>
<name>M2T6I6_COCSN</name>
<dbReference type="GeneID" id="19131739"/>
<accession>M2T6I6</accession>
<dbReference type="CDD" id="cd14688">
    <property type="entry name" value="bZIP_YAP"/>
    <property type="match status" value="1"/>
</dbReference>
<gene>
    <name evidence="2" type="ORF">COCSADRAFT_156152</name>
</gene>
<dbReference type="RefSeq" id="XP_007695174.1">
    <property type="nucleotide sequence ID" value="XM_007696984.1"/>
</dbReference>
<dbReference type="eggNOG" id="ENOG502S5YK">
    <property type="taxonomic scope" value="Eukaryota"/>
</dbReference>
<dbReference type="HOGENOM" id="CLU_060781_1_0_1"/>
<dbReference type="PANTHER" id="PTHR42070:SF1">
    <property type="entry name" value="FILAMENT ASSOCIATED PROTEIN, PUTATIVE (AFU_ORTHOLOGUE AFUA_8G06630)-RELATED"/>
    <property type="match status" value="1"/>
</dbReference>
<sequence length="280" mass="31106">MSDSRISQKAQHLARIRDNQRRSRARRKEYLQELETKLRTYEQIGIEASSEIQSAARTVLEENRKLKAILREQGMSEQEVLAALENTPDRHSKQVPAASRLSAMLEGKTKPVPNASTASYMASDTKPILIPRHTPPIQTISSLPPRSTDFSCDDSPSPGSIVSAMSTPPPSSYSTTFYAAPSTPPGTEIKIEDVAYDYPYNRPYNSSWTHSGDFGYPADPFNYYSRSTCVEAANIVSTARSDPATDLDNGMGYRYPDQYGQMNNAALHMMNGYSHHPTAM</sequence>
<feature type="region of interest" description="Disordered" evidence="1">
    <location>
        <begin position="1"/>
        <end position="27"/>
    </location>
</feature>
<dbReference type="AlphaFoldDB" id="M2T6I6"/>
<reference evidence="2 3" key="1">
    <citation type="journal article" date="2012" name="PLoS Pathog.">
        <title>Diverse lifestyles and strategies of plant pathogenesis encoded in the genomes of eighteen Dothideomycetes fungi.</title>
        <authorList>
            <person name="Ohm R.A."/>
            <person name="Feau N."/>
            <person name="Henrissat B."/>
            <person name="Schoch C.L."/>
            <person name="Horwitz B.A."/>
            <person name="Barry K.W."/>
            <person name="Condon B.J."/>
            <person name="Copeland A.C."/>
            <person name="Dhillon B."/>
            <person name="Glaser F."/>
            <person name="Hesse C.N."/>
            <person name="Kosti I."/>
            <person name="LaButti K."/>
            <person name="Lindquist E.A."/>
            <person name="Lucas S."/>
            <person name="Salamov A.A."/>
            <person name="Bradshaw R.E."/>
            <person name="Ciuffetti L."/>
            <person name="Hamelin R.C."/>
            <person name="Kema G.H.J."/>
            <person name="Lawrence C."/>
            <person name="Scott J.A."/>
            <person name="Spatafora J.W."/>
            <person name="Turgeon B.G."/>
            <person name="de Wit P.J.G.M."/>
            <person name="Zhong S."/>
            <person name="Goodwin S.B."/>
            <person name="Grigoriev I.V."/>
        </authorList>
    </citation>
    <scope>NUCLEOTIDE SEQUENCE [LARGE SCALE GENOMIC DNA]</scope>
    <source>
        <strain evidence="3">ND90Pr / ATCC 201652</strain>
    </source>
</reference>
<feature type="compositionally biased region" description="Polar residues" evidence="1">
    <location>
        <begin position="1"/>
        <end position="10"/>
    </location>
</feature>
<feature type="region of interest" description="Disordered" evidence="1">
    <location>
        <begin position="128"/>
        <end position="168"/>
    </location>
</feature>
<dbReference type="PANTHER" id="PTHR42070">
    <property type="entry name" value="FILAMENT ASSOCIATED PROTEIN, PUTATIVE (AFU_ORTHOLOGUE AFUA_8G06630)-RELATED"/>
    <property type="match status" value="1"/>
</dbReference>